<protein>
    <submittedName>
        <fullName evidence="2">Uncharacterized protein</fullName>
    </submittedName>
</protein>
<dbReference type="AlphaFoldDB" id="A0A3P5DNX7"/>
<feature type="transmembrane region" description="Helical" evidence="1">
    <location>
        <begin position="51"/>
        <end position="72"/>
    </location>
</feature>
<dbReference type="Proteomes" id="UP000281521">
    <property type="component" value="Unassembled WGS sequence"/>
</dbReference>
<evidence type="ECO:0000313" key="3">
    <source>
        <dbReference type="Proteomes" id="UP000281521"/>
    </source>
</evidence>
<keyword evidence="1" id="KW-1133">Transmembrane helix</keyword>
<keyword evidence="1" id="KW-0472">Membrane</keyword>
<accession>A0A3P5DNX7</accession>
<evidence type="ECO:0000256" key="1">
    <source>
        <dbReference type="SAM" id="Phobius"/>
    </source>
</evidence>
<organism evidence="2 3">
    <name type="scientific">Escherichia coli</name>
    <dbReference type="NCBI Taxonomy" id="562"/>
    <lineage>
        <taxon>Bacteria</taxon>
        <taxon>Pseudomonadati</taxon>
        <taxon>Pseudomonadota</taxon>
        <taxon>Gammaproteobacteria</taxon>
        <taxon>Enterobacterales</taxon>
        <taxon>Enterobacteriaceae</taxon>
        <taxon>Escherichia</taxon>
    </lineage>
</organism>
<dbReference type="EMBL" id="UWXJ01000001">
    <property type="protein sequence ID" value="VCY83418.1"/>
    <property type="molecule type" value="Genomic_DNA"/>
</dbReference>
<sequence length="75" mass="8736">MHRKELRASIKLKCWENKLNNMSCIVGQLFFPETFKNLSFALFYYGNKVPISDVLLVSMWVILLLSSLKLLIDGR</sequence>
<proteinExistence type="predicted"/>
<reference evidence="2 3" key="1">
    <citation type="submission" date="2018-10" db="EMBL/GenBank/DDBJ databases">
        <authorList>
            <person name="Noll B N."/>
        </authorList>
    </citation>
    <scope>NUCLEOTIDE SEQUENCE [LARGE SCALE GENOMIC DNA]</scope>
    <source>
        <strain evidence="2">Ecoli022</strain>
    </source>
</reference>
<gene>
    <name evidence="2" type="ORF">BANRA_02076</name>
</gene>
<name>A0A3P5DNX7_ECOLX</name>
<evidence type="ECO:0000313" key="2">
    <source>
        <dbReference type="EMBL" id="VCY83418.1"/>
    </source>
</evidence>
<keyword evidence="1" id="KW-0812">Transmembrane</keyword>